<dbReference type="PANTHER" id="PTHR11017">
    <property type="entry name" value="LEUCINE-RICH REPEAT-CONTAINING PROTEIN"/>
    <property type="match status" value="1"/>
</dbReference>
<evidence type="ECO:0000259" key="6">
    <source>
        <dbReference type="Pfam" id="PF23286"/>
    </source>
</evidence>
<evidence type="ECO:0000259" key="5">
    <source>
        <dbReference type="Pfam" id="PF20160"/>
    </source>
</evidence>
<dbReference type="PROSITE" id="PS51450">
    <property type="entry name" value="LRR"/>
    <property type="match status" value="1"/>
</dbReference>
<comment type="caution">
    <text evidence="7">The sequence shown here is derived from an EMBL/GenBank/DDBJ whole genome shotgun (WGS) entry which is preliminary data.</text>
</comment>
<evidence type="ECO:0000256" key="3">
    <source>
        <dbReference type="ARBA" id="ARBA00022821"/>
    </source>
</evidence>
<dbReference type="Pfam" id="PF07725">
    <property type="entry name" value="LRR_3"/>
    <property type="match status" value="1"/>
</dbReference>
<dbReference type="InterPro" id="IPR032675">
    <property type="entry name" value="LRR_dom_sf"/>
</dbReference>
<feature type="compositionally biased region" description="Basic and acidic residues" evidence="4">
    <location>
        <begin position="613"/>
        <end position="626"/>
    </location>
</feature>
<evidence type="ECO:0000256" key="1">
    <source>
        <dbReference type="ARBA" id="ARBA00022614"/>
    </source>
</evidence>
<keyword evidence="1" id="KW-0433">Leucine-rich repeat</keyword>
<dbReference type="InterPro" id="IPR058546">
    <property type="entry name" value="RPS4B/Roq1-like_LRR"/>
</dbReference>
<dbReference type="Gene3D" id="3.80.10.10">
    <property type="entry name" value="Ribonuclease Inhibitor"/>
    <property type="match status" value="2"/>
</dbReference>
<protein>
    <submittedName>
        <fullName evidence="7">TMV resistance protein N</fullName>
    </submittedName>
</protein>
<feature type="region of interest" description="Disordered" evidence="4">
    <location>
        <begin position="606"/>
        <end position="633"/>
    </location>
</feature>
<sequence length="633" mass="71693">MMHDLIQEMGMEIVRQESHNPGQRSRLWLHKDINDALKKNTENEKIEGIFLDLSHSQEIIDFSTQAFPRMYKLRLLKVYESNKISRNFGDTLNKENCKVHFSPKLRFCYDELRYLYLYGYSLKSLDNDFNAKNLVHLSMHYSHINRLWKGIKVLEKLKVVDLSHSKSLIETPDFSRVPNLERLVLEGCISLHKVHPSLGVLNKLNFLSLKICEKLKSLPSSMCDLKSLETFILSGCSRLEDFPENFGNLEMLKELHADGIPVRVLPSSFSLLRNLEILSFKGCRGPPSTSWLLPRRSSSSTGSILHHLSGLYSLTRLNLGYCNLSDETNLSSLCLLSSLEVLDLSGNNFVTLPNIRGLSSLEGLLLEKCKRLQVLPELPSSIYSLIAQDCISLENASNQVLKSLFPTTKSPKKTFKRNSGAHLIYVMVYGSRIPDWIRYQSSGCEVEADLPPNWYNSNLLGLALSFVTYVFASNVIIPVSYTLRYSTSSYIANRISIRCDKEGVMGWYPPIKRCGFDLVYSNDQDVNPPVIQFSSISSPPLPNKSTVVLKEIHEEEPSGSIMRASLDDRRHRPKNFPITSSLGNGSRMISIPVSIAINYGDYFSGGDATAPVKEQEQKQKQRREDLVTEPNLP</sequence>
<dbReference type="SUPFAM" id="SSF52058">
    <property type="entry name" value="L domain-like"/>
    <property type="match status" value="1"/>
</dbReference>
<dbReference type="Proteomes" id="UP000288805">
    <property type="component" value="Unassembled WGS sequence"/>
</dbReference>
<evidence type="ECO:0000313" key="8">
    <source>
        <dbReference type="Proteomes" id="UP000288805"/>
    </source>
</evidence>
<evidence type="ECO:0000313" key="7">
    <source>
        <dbReference type="EMBL" id="RVW60027.1"/>
    </source>
</evidence>
<dbReference type="InterPro" id="IPR001611">
    <property type="entry name" value="Leu-rich_rpt"/>
</dbReference>
<evidence type="ECO:0000256" key="4">
    <source>
        <dbReference type="SAM" id="MobiDB-lite"/>
    </source>
</evidence>
<dbReference type="InterPro" id="IPR045344">
    <property type="entry name" value="C-JID"/>
</dbReference>
<dbReference type="Pfam" id="PF20160">
    <property type="entry name" value="C-JID"/>
    <property type="match status" value="1"/>
</dbReference>
<dbReference type="InterPro" id="IPR044974">
    <property type="entry name" value="Disease_R_plants"/>
</dbReference>
<reference evidence="7 8" key="1">
    <citation type="journal article" date="2018" name="PLoS Genet.">
        <title>Population sequencing reveals clonal diversity and ancestral inbreeding in the grapevine cultivar Chardonnay.</title>
        <authorList>
            <person name="Roach M.J."/>
            <person name="Johnson D.L."/>
            <person name="Bohlmann J."/>
            <person name="van Vuuren H.J."/>
            <person name="Jones S.J."/>
            <person name="Pretorius I.S."/>
            <person name="Schmidt S.A."/>
            <person name="Borneman A.R."/>
        </authorList>
    </citation>
    <scope>NUCLEOTIDE SEQUENCE [LARGE SCALE GENOMIC DNA]</scope>
    <source>
        <strain evidence="8">cv. Chardonnay</strain>
        <tissue evidence="7">Leaf</tissue>
    </source>
</reference>
<dbReference type="AlphaFoldDB" id="A0A438FJ66"/>
<feature type="domain" description="Disease resistance protein RPS4B/Roq1-like leucine-rich repeats" evidence="6">
    <location>
        <begin position="201"/>
        <end position="398"/>
    </location>
</feature>
<dbReference type="GO" id="GO:0006952">
    <property type="term" value="P:defense response"/>
    <property type="evidence" value="ECO:0007669"/>
    <property type="project" value="InterPro"/>
</dbReference>
<gene>
    <name evidence="7" type="primary">N_66</name>
    <name evidence="7" type="ORF">CK203_089518</name>
</gene>
<name>A0A438FJ66_VITVI</name>
<dbReference type="EMBL" id="QGNW01000871">
    <property type="protein sequence ID" value="RVW60027.1"/>
    <property type="molecule type" value="Genomic_DNA"/>
</dbReference>
<dbReference type="PANTHER" id="PTHR11017:SF479">
    <property type="entry name" value="DISEASE RESISTANCE PROTEIN (TIR-NBS-LRR CLASS) FAMILY"/>
    <property type="match status" value="1"/>
</dbReference>
<evidence type="ECO:0000256" key="2">
    <source>
        <dbReference type="ARBA" id="ARBA00022737"/>
    </source>
</evidence>
<accession>A0A438FJ66</accession>
<dbReference type="Pfam" id="PF23286">
    <property type="entry name" value="LRR_13"/>
    <property type="match status" value="1"/>
</dbReference>
<organism evidence="7 8">
    <name type="scientific">Vitis vinifera</name>
    <name type="common">Grape</name>
    <dbReference type="NCBI Taxonomy" id="29760"/>
    <lineage>
        <taxon>Eukaryota</taxon>
        <taxon>Viridiplantae</taxon>
        <taxon>Streptophyta</taxon>
        <taxon>Embryophyta</taxon>
        <taxon>Tracheophyta</taxon>
        <taxon>Spermatophyta</taxon>
        <taxon>Magnoliopsida</taxon>
        <taxon>eudicotyledons</taxon>
        <taxon>Gunneridae</taxon>
        <taxon>Pentapetalae</taxon>
        <taxon>rosids</taxon>
        <taxon>Vitales</taxon>
        <taxon>Vitaceae</taxon>
        <taxon>Viteae</taxon>
        <taxon>Vitis</taxon>
    </lineage>
</organism>
<proteinExistence type="predicted"/>
<feature type="domain" description="C-JID" evidence="5">
    <location>
        <begin position="430"/>
        <end position="524"/>
    </location>
</feature>
<keyword evidence="3" id="KW-0611">Plant defense</keyword>
<keyword evidence="2" id="KW-0677">Repeat</keyword>
<dbReference type="InterPro" id="IPR011713">
    <property type="entry name" value="Leu-rich_rpt_3"/>
</dbReference>